<evidence type="ECO:0000313" key="3">
    <source>
        <dbReference type="EMBL" id="MBR7631533.1"/>
    </source>
</evidence>
<dbReference type="InterPro" id="IPR036866">
    <property type="entry name" value="RibonucZ/Hydroxyglut_hydro"/>
</dbReference>
<dbReference type="CDD" id="cd07719">
    <property type="entry name" value="arylsulfatase_AtsA-like_MBL-fold"/>
    <property type="match status" value="1"/>
</dbReference>
<name>A0ABS5GWL1_9GAMM</name>
<dbReference type="InterPro" id="IPR044094">
    <property type="entry name" value="AtsA-like_MBL-fold"/>
</dbReference>
<dbReference type="RefSeq" id="WP_212514895.1">
    <property type="nucleotide sequence ID" value="NZ_CAWQDX010000005.1"/>
</dbReference>
<proteinExistence type="predicted"/>
<dbReference type="Pfam" id="PF12706">
    <property type="entry name" value="Lactamase_B_2"/>
    <property type="match status" value="1"/>
</dbReference>
<evidence type="ECO:0000313" key="4">
    <source>
        <dbReference type="Proteomes" id="UP000675653"/>
    </source>
</evidence>
<dbReference type="PANTHER" id="PTHR46018">
    <property type="entry name" value="ZINC PHOSPHODIESTERASE ELAC PROTEIN 1"/>
    <property type="match status" value="1"/>
</dbReference>
<dbReference type="Proteomes" id="UP000675653">
    <property type="component" value="Unassembled WGS sequence"/>
</dbReference>
<sequence length="329" mass="35753">MFLKKLTSLRFTLLTIITTVMLLNAPSVFAESKPSIKVTLLGTGNPEPSIQRFGPSVLVEAGSEKMVFDAGAGTAKRLWQLGIPLGNAGPFFLTHLHSDHTVDIPDIWLNGYVATPYGGRKTPLEIYGPEGTKNMMMYLRKAFDWDIHGRERGPGNPVVAFTATEIKEGVVFNRNGVVVTAFLVDHGHPDLTPAFGYRVDYAGKSVVISGDTRFNKNLIKYAKDTDVIIHEVIAANPKLLAQSEAVRGIVGLHTPPDDAGRVFSAVKPKLAVYTHIVLLGNSSFPAPSVDELVPLTRETYMGPVVVGEDLMRINIGDTVSIEKLTLPAH</sequence>
<reference evidence="3 4" key="1">
    <citation type="submission" date="2021-04" db="EMBL/GenBank/DDBJ databases">
        <title>Draft Genome of Aeromonas popoffii ID682, isolated from a natural water source in Idaho.</title>
        <authorList>
            <person name="Testerman T."/>
            <person name="Graf J."/>
        </authorList>
    </citation>
    <scope>NUCLEOTIDE SEQUENCE [LARGE SCALE GENOMIC DNA]</scope>
    <source>
        <strain evidence="3 4">ID682</strain>
    </source>
</reference>
<keyword evidence="4" id="KW-1185">Reference proteome</keyword>
<keyword evidence="1" id="KW-0378">Hydrolase</keyword>
<dbReference type="InterPro" id="IPR001279">
    <property type="entry name" value="Metallo-B-lactamas"/>
</dbReference>
<dbReference type="EMBL" id="JAGRZL010000102">
    <property type="protein sequence ID" value="MBR7631533.1"/>
    <property type="molecule type" value="Genomic_DNA"/>
</dbReference>
<protein>
    <submittedName>
        <fullName evidence="3">MBL fold metallo-hydrolase</fullName>
    </submittedName>
</protein>
<dbReference type="PANTHER" id="PTHR46018:SF2">
    <property type="entry name" value="ZINC PHOSPHODIESTERASE ELAC PROTEIN 1"/>
    <property type="match status" value="1"/>
</dbReference>
<dbReference type="SUPFAM" id="SSF56281">
    <property type="entry name" value="Metallo-hydrolase/oxidoreductase"/>
    <property type="match status" value="1"/>
</dbReference>
<feature type="domain" description="Metallo-beta-lactamase" evidence="2">
    <location>
        <begin position="53"/>
        <end position="253"/>
    </location>
</feature>
<accession>A0ABS5GWL1</accession>
<gene>
    <name evidence="3" type="ORF">KAT72_21720</name>
</gene>
<dbReference type="SMART" id="SM00849">
    <property type="entry name" value="Lactamase_B"/>
    <property type="match status" value="1"/>
</dbReference>
<comment type="caution">
    <text evidence="3">The sequence shown here is derived from an EMBL/GenBank/DDBJ whole genome shotgun (WGS) entry which is preliminary data.</text>
</comment>
<evidence type="ECO:0000256" key="1">
    <source>
        <dbReference type="ARBA" id="ARBA00022801"/>
    </source>
</evidence>
<evidence type="ECO:0000259" key="2">
    <source>
        <dbReference type="SMART" id="SM00849"/>
    </source>
</evidence>
<organism evidence="3 4">
    <name type="scientific">Aeromonas popoffii</name>
    <dbReference type="NCBI Taxonomy" id="70856"/>
    <lineage>
        <taxon>Bacteria</taxon>
        <taxon>Pseudomonadati</taxon>
        <taxon>Pseudomonadota</taxon>
        <taxon>Gammaproteobacteria</taxon>
        <taxon>Aeromonadales</taxon>
        <taxon>Aeromonadaceae</taxon>
        <taxon>Aeromonas</taxon>
    </lineage>
</organism>
<dbReference type="Gene3D" id="3.60.15.10">
    <property type="entry name" value="Ribonuclease Z/Hydroxyacylglutathione hydrolase-like"/>
    <property type="match status" value="1"/>
</dbReference>